<proteinExistence type="predicted"/>
<dbReference type="Proteomes" id="UP000830375">
    <property type="component" value="Unassembled WGS sequence"/>
</dbReference>
<evidence type="ECO:0000313" key="1">
    <source>
        <dbReference type="EMBL" id="KAI2650284.1"/>
    </source>
</evidence>
<name>A0ABQ8LI90_LABRO</name>
<protein>
    <submittedName>
        <fullName evidence="1">Thymidylate synthase</fullName>
    </submittedName>
</protein>
<gene>
    <name evidence="1" type="ORF">H4Q32_000234</name>
</gene>
<accession>A0ABQ8LI90</accession>
<comment type="caution">
    <text evidence="1">The sequence shown here is derived from an EMBL/GenBank/DDBJ whole genome shotgun (WGS) entry which is preliminary data.</text>
</comment>
<organism evidence="1 2">
    <name type="scientific">Labeo rohita</name>
    <name type="common">Indian major carp</name>
    <name type="synonym">Cyprinus rohita</name>
    <dbReference type="NCBI Taxonomy" id="84645"/>
    <lineage>
        <taxon>Eukaryota</taxon>
        <taxon>Metazoa</taxon>
        <taxon>Chordata</taxon>
        <taxon>Craniata</taxon>
        <taxon>Vertebrata</taxon>
        <taxon>Euteleostomi</taxon>
        <taxon>Actinopterygii</taxon>
        <taxon>Neopterygii</taxon>
        <taxon>Teleostei</taxon>
        <taxon>Ostariophysi</taxon>
        <taxon>Cypriniformes</taxon>
        <taxon>Cyprinidae</taxon>
        <taxon>Labeoninae</taxon>
        <taxon>Labeonini</taxon>
        <taxon>Labeo</taxon>
    </lineage>
</organism>
<reference evidence="1 2" key="1">
    <citation type="submission" date="2022-01" db="EMBL/GenBank/DDBJ databases">
        <title>A high-quality chromosome-level genome assembly of rohu carp, Labeo rohita.</title>
        <authorList>
            <person name="Arick M.A. II"/>
            <person name="Hsu C.-Y."/>
            <person name="Magbanua Z."/>
            <person name="Pechanova O."/>
            <person name="Grover C."/>
            <person name="Miller E."/>
            <person name="Thrash A."/>
            <person name="Ezzel L."/>
            <person name="Alam S."/>
            <person name="Benzie J."/>
            <person name="Hamilton M."/>
            <person name="Karsi A."/>
            <person name="Lawrence M.L."/>
            <person name="Peterson D.G."/>
        </authorList>
    </citation>
    <scope>NUCLEOTIDE SEQUENCE [LARGE SCALE GENOMIC DNA]</scope>
    <source>
        <strain evidence="2">BAU-BD-2019</strain>
        <tissue evidence="1">Blood</tissue>
    </source>
</reference>
<sequence>MASSNCLVNKIKISIVYNRRKKFIHVWNNMRVSEHFQVNYPFIRADFRFDHVCLLFFIRSHNLYLYRSCQLYKRSRHNLRQFFLTMYPFQENKY</sequence>
<dbReference type="EMBL" id="JACTAM010000022">
    <property type="protein sequence ID" value="KAI2650284.1"/>
    <property type="molecule type" value="Genomic_DNA"/>
</dbReference>
<evidence type="ECO:0000313" key="2">
    <source>
        <dbReference type="Proteomes" id="UP000830375"/>
    </source>
</evidence>
<keyword evidence="2" id="KW-1185">Reference proteome</keyword>